<organism evidence="2 3">
    <name type="scientific">Algoriphagus oliviformis</name>
    <dbReference type="NCBI Taxonomy" id="2811231"/>
    <lineage>
        <taxon>Bacteria</taxon>
        <taxon>Pseudomonadati</taxon>
        <taxon>Bacteroidota</taxon>
        <taxon>Cytophagia</taxon>
        <taxon>Cytophagales</taxon>
        <taxon>Cyclobacteriaceae</taxon>
        <taxon>Algoriphagus</taxon>
    </lineage>
</organism>
<keyword evidence="3" id="KW-1185">Reference proteome</keyword>
<comment type="caution">
    <text evidence="2">The sequence shown here is derived from an EMBL/GenBank/DDBJ whole genome shotgun (WGS) entry which is preliminary data.</text>
</comment>
<proteinExistence type="predicted"/>
<dbReference type="RefSeq" id="WP_206577544.1">
    <property type="nucleotide sequence ID" value="NZ_JAFKCT010000002.1"/>
</dbReference>
<evidence type="ECO:0000313" key="2">
    <source>
        <dbReference type="EMBL" id="MBN7810771.1"/>
    </source>
</evidence>
<dbReference type="Proteomes" id="UP000664317">
    <property type="component" value="Unassembled WGS sequence"/>
</dbReference>
<accession>A0ABS3C112</accession>
<dbReference type="EMBL" id="JAFKCT010000002">
    <property type="protein sequence ID" value="MBN7810771.1"/>
    <property type="molecule type" value="Genomic_DNA"/>
</dbReference>
<name>A0ABS3C112_9BACT</name>
<dbReference type="SUPFAM" id="SSF53756">
    <property type="entry name" value="UDP-Glycosyltransferase/glycogen phosphorylase"/>
    <property type="match status" value="1"/>
</dbReference>
<reference evidence="2 3" key="1">
    <citation type="submission" date="2021-03" db="EMBL/GenBank/DDBJ databases">
        <title>novel species isolated from a fishpond in China.</title>
        <authorList>
            <person name="Lu H."/>
            <person name="Cai Z."/>
        </authorList>
    </citation>
    <scope>NUCLEOTIDE SEQUENCE [LARGE SCALE GENOMIC DNA]</scope>
    <source>
        <strain evidence="2 3">H41</strain>
    </source>
</reference>
<gene>
    <name evidence="2" type="ORF">J0A68_07385</name>
</gene>
<dbReference type="Gene3D" id="3.40.50.2000">
    <property type="entry name" value="Glycogen Phosphorylase B"/>
    <property type="match status" value="2"/>
</dbReference>
<feature type="domain" description="Glycosyl transferase family 1" evidence="1">
    <location>
        <begin position="198"/>
        <end position="331"/>
    </location>
</feature>
<dbReference type="PANTHER" id="PTHR46401">
    <property type="entry name" value="GLYCOSYLTRANSFERASE WBBK-RELATED"/>
    <property type="match status" value="1"/>
</dbReference>
<sequence>MNKICLDVTNISPGKGGAGGGITTYAKNLLLGLDFLLKEPENSKIELVALGHTDFLAGLNLDRIQKVTRNVNNQSFFKRNYWLHVALPRFLKENQIRVLHRVIPELPMVKSSKYIMTLHDFMFDFYLEHPPLKSYLSTANQLKFLFLRKLMQMGVANHDSILVPSSSIAEEAKQRFPDRKLNCKVTKLATNRELSDVKPNGAHGKEIALGYVAGFYPHKGHKQALRLMKTLRGSERGKNVKLFFRGSVVYRNYFQEIEQLIQKEGLQDCVFMEGFDPDITIEEIYRKYTATLLLSEYEGFGLPVLESQAFSKPVICSDIPVFKENLKDSAIYLSLNPSGQEIEGMLDKLYDRAYLEDLVEKGSENTSQYSWKSTCQATLDSYMSLL</sequence>
<protein>
    <submittedName>
        <fullName evidence="2">Glycosyltransferase</fullName>
    </submittedName>
</protein>
<evidence type="ECO:0000259" key="1">
    <source>
        <dbReference type="Pfam" id="PF00534"/>
    </source>
</evidence>
<dbReference type="InterPro" id="IPR001296">
    <property type="entry name" value="Glyco_trans_1"/>
</dbReference>
<dbReference type="Pfam" id="PF00534">
    <property type="entry name" value="Glycos_transf_1"/>
    <property type="match status" value="1"/>
</dbReference>
<evidence type="ECO:0000313" key="3">
    <source>
        <dbReference type="Proteomes" id="UP000664317"/>
    </source>
</evidence>
<dbReference type="PANTHER" id="PTHR46401:SF8">
    <property type="entry name" value="BLL6006 PROTEIN"/>
    <property type="match status" value="1"/>
</dbReference>